<dbReference type="EMBL" id="QLNQ01000024">
    <property type="protein sequence ID" value="RCK63085.1"/>
    <property type="molecule type" value="Genomic_DNA"/>
</dbReference>
<dbReference type="PANTHER" id="PTHR46230">
    <property type="match status" value="1"/>
</dbReference>
<dbReference type="GO" id="GO:0044572">
    <property type="term" value="P:[4Fe-4S] cluster assembly"/>
    <property type="evidence" value="ECO:0007669"/>
    <property type="project" value="TreeGrafter"/>
</dbReference>
<dbReference type="GO" id="GO:0005759">
    <property type="term" value="C:mitochondrial matrix"/>
    <property type="evidence" value="ECO:0007669"/>
    <property type="project" value="TreeGrafter"/>
</dbReference>
<gene>
    <name evidence="2" type="ORF">Cantr_09621</name>
</gene>
<evidence type="ECO:0000256" key="1">
    <source>
        <dbReference type="RuleBase" id="RU003860"/>
    </source>
</evidence>
<dbReference type="InterPro" id="IPR036065">
    <property type="entry name" value="BolA-like_sf"/>
</dbReference>
<evidence type="ECO:0000313" key="3">
    <source>
        <dbReference type="Proteomes" id="UP000253472"/>
    </source>
</evidence>
<dbReference type="Pfam" id="PF01722">
    <property type="entry name" value="BolA"/>
    <property type="match status" value="1"/>
</dbReference>
<protein>
    <recommendedName>
        <fullName evidence="4">BolA-like protein 1</fullName>
    </recommendedName>
</protein>
<dbReference type="STRING" id="5486.A0A367YB44"/>
<dbReference type="PIRSF" id="PIRSF003113">
    <property type="entry name" value="BolA"/>
    <property type="match status" value="1"/>
</dbReference>
<comment type="caution">
    <text evidence="2">The sequence shown here is derived from an EMBL/GenBank/DDBJ whole genome shotgun (WGS) entry which is preliminary data.</text>
</comment>
<evidence type="ECO:0008006" key="4">
    <source>
        <dbReference type="Google" id="ProtNLM"/>
    </source>
</evidence>
<sequence>MLRHFARAMSSTPITTSAASASISPQILKSDNPGPIESNIISKITSEFHPSYFKIVNDSHKHAHHAGIRGASNTTESHFRLEIVSDAFDGLKLPQRHRLVYNLLDDELKNHGVHALQMKTKTELEVKK</sequence>
<proteinExistence type="inferred from homology"/>
<dbReference type="SUPFAM" id="SSF82657">
    <property type="entry name" value="BolA-like"/>
    <property type="match status" value="1"/>
</dbReference>
<evidence type="ECO:0000313" key="2">
    <source>
        <dbReference type="EMBL" id="RCK63085.1"/>
    </source>
</evidence>
<comment type="similarity">
    <text evidence="1">Belongs to the BolA/IbaG family.</text>
</comment>
<name>A0A367YB44_9ASCO</name>
<dbReference type="PANTHER" id="PTHR46230:SF7">
    <property type="entry name" value="BOLA-LIKE PROTEIN 1"/>
    <property type="match status" value="1"/>
</dbReference>
<dbReference type="AlphaFoldDB" id="A0A367YB44"/>
<reference evidence="2 3" key="1">
    <citation type="submission" date="2018-06" db="EMBL/GenBank/DDBJ databases">
        <title>Whole genome sequencing of Candida tropicalis (genome annotated by CSBL at Korea University).</title>
        <authorList>
            <person name="Ahn J."/>
        </authorList>
    </citation>
    <scope>NUCLEOTIDE SEQUENCE [LARGE SCALE GENOMIC DNA]</scope>
    <source>
        <strain evidence="2 3">ATCC 20962</strain>
    </source>
</reference>
<accession>A0A367YB44</accession>
<dbReference type="OrthoDB" id="411584at2759"/>
<dbReference type="InterPro" id="IPR002634">
    <property type="entry name" value="BolA"/>
</dbReference>
<dbReference type="Gene3D" id="3.30.300.90">
    <property type="entry name" value="BolA-like"/>
    <property type="match status" value="1"/>
</dbReference>
<dbReference type="Proteomes" id="UP000253472">
    <property type="component" value="Unassembled WGS sequence"/>
</dbReference>
<keyword evidence="3" id="KW-1185">Reference proteome</keyword>
<organism evidence="2 3">
    <name type="scientific">Candida viswanathii</name>
    <dbReference type="NCBI Taxonomy" id="5486"/>
    <lineage>
        <taxon>Eukaryota</taxon>
        <taxon>Fungi</taxon>
        <taxon>Dikarya</taxon>
        <taxon>Ascomycota</taxon>
        <taxon>Saccharomycotina</taxon>
        <taxon>Pichiomycetes</taxon>
        <taxon>Debaryomycetaceae</taxon>
        <taxon>Candida/Lodderomyces clade</taxon>
        <taxon>Candida</taxon>
    </lineage>
</organism>